<name>A0A928Z7V4_9CYAN</name>
<reference evidence="2" key="1">
    <citation type="submission" date="2020-10" db="EMBL/GenBank/DDBJ databases">
        <authorList>
            <person name="Castelo-Branco R."/>
            <person name="Eusebio N."/>
            <person name="Adriana R."/>
            <person name="Vieira A."/>
            <person name="Brugerolle De Fraissinette N."/>
            <person name="Rezende De Castro R."/>
            <person name="Schneider M.P."/>
            <person name="Vasconcelos V."/>
            <person name="Leao P.N."/>
        </authorList>
    </citation>
    <scope>NUCLEOTIDE SEQUENCE</scope>
    <source>
        <strain evidence="2">LEGE 11480</strain>
    </source>
</reference>
<evidence type="ECO:0000259" key="1">
    <source>
        <dbReference type="Pfam" id="PF08241"/>
    </source>
</evidence>
<organism evidence="2 3">
    <name type="scientific">Romeriopsis navalis LEGE 11480</name>
    <dbReference type="NCBI Taxonomy" id="2777977"/>
    <lineage>
        <taxon>Bacteria</taxon>
        <taxon>Bacillati</taxon>
        <taxon>Cyanobacteriota</taxon>
        <taxon>Cyanophyceae</taxon>
        <taxon>Leptolyngbyales</taxon>
        <taxon>Leptolyngbyaceae</taxon>
        <taxon>Romeriopsis</taxon>
        <taxon>Romeriopsis navalis</taxon>
    </lineage>
</organism>
<dbReference type="EMBL" id="JADEXQ010000240">
    <property type="protein sequence ID" value="MBE9033530.1"/>
    <property type="molecule type" value="Genomic_DNA"/>
</dbReference>
<comment type="caution">
    <text evidence="2">The sequence shown here is derived from an EMBL/GenBank/DDBJ whole genome shotgun (WGS) entry which is preliminary data.</text>
</comment>
<dbReference type="InterPro" id="IPR013216">
    <property type="entry name" value="Methyltransf_11"/>
</dbReference>
<evidence type="ECO:0000313" key="2">
    <source>
        <dbReference type="EMBL" id="MBE9033530.1"/>
    </source>
</evidence>
<dbReference type="InterPro" id="IPR029063">
    <property type="entry name" value="SAM-dependent_MTases_sf"/>
</dbReference>
<dbReference type="Pfam" id="PF08241">
    <property type="entry name" value="Methyltransf_11"/>
    <property type="match status" value="1"/>
</dbReference>
<dbReference type="GO" id="GO:0008757">
    <property type="term" value="F:S-adenosylmethionine-dependent methyltransferase activity"/>
    <property type="evidence" value="ECO:0007669"/>
    <property type="project" value="InterPro"/>
</dbReference>
<dbReference type="CDD" id="cd02440">
    <property type="entry name" value="AdoMet_MTases"/>
    <property type="match status" value="1"/>
</dbReference>
<keyword evidence="2" id="KW-0808">Transferase</keyword>
<keyword evidence="3" id="KW-1185">Reference proteome</keyword>
<dbReference type="Gene3D" id="3.40.50.150">
    <property type="entry name" value="Vaccinia Virus protein VP39"/>
    <property type="match status" value="1"/>
</dbReference>
<protein>
    <submittedName>
        <fullName evidence="2">Class I SAM-dependent methyltransferase</fullName>
    </submittedName>
</protein>
<dbReference type="GO" id="GO:0032259">
    <property type="term" value="P:methylation"/>
    <property type="evidence" value="ECO:0007669"/>
    <property type="project" value="UniProtKB-KW"/>
</dbReference>
<proteinExistence type="predicted"/>
<dbReference type="Proteomes" id="UP000625316">
    <property type="component" value="Unassembled WGS sequence"/>
</dbReference>
<dbReference type="AlphaFoldDB" id="A0A928Z7V4"/>
<sequence length="270" mass="30805">MGQDLSAYLAGEKLYGDDFSPEQITDWFQHETLAQAPAEQSHRNTYRYLYHQLNQRYGFRHLSHHAMRNALVLGTPYGDQLLPIARQLEQITILYAGDVGTDMVHVDGTPCRYVKPLINGDLPFTDGEFDLITSFGVMPHVPNVSHVLGECFRSLRPGGILLLREPIVSMGDWSKPRPGLTKYERGIPRQILRGILRDVGFEIKQESLCMFSVTSPIARKLGLEPYNHRLVTFADAMLSSLFSWNDKYHRIKKREKLGPTAVYYRLQKAA</sequence>
<dbReference type="RefSeq" id="WP_264328324.1">
    <property type="nucleotide sequence ID" value="NZ_JADEXQ010000240.1"/>
</dbReference>
<evidence type="ECO:0000313" key="3">
    <source>
        <dbReference type="Proteomes" id="UP000625316"/>
    </source>
</evidence>
<accession>A0A928Z7V4</accession>
<feature type="domain" description="Methyltransferase type 11" evidence="1">
    <location>
        <begin position="111"/>
        <end position="162"/>
    </location>
</feature>
<dbReference type="SUPFAM" id="SSF53335">
    <property type="entry name" value="S-adenosyl-L-methionine-dependent methyltransferases"/>
    <property type="match status" value="1"/>
</dbReference>
<keyword evidence="2" id="KW-0489">Methyltransferase</keyword>
<gene>
    <name evidence="2" type="ORF">IQ266_27770</name>
</gene>